<sequence length="517" mass="57713">MSVVSTNVGGVMEDTWVVQLQGWLLKRGAGFKQKEQLAAPGTRKTGGHVPPKPKPKGKRSFFRRKGTLMRKGAGEKKRFFCLVTMAANMSDAPKAELRYFGVQKDYDAPAKGVVELESSTRVELSGHSTICLVTAERTYYLRPDKAVGEPHSAAARVIAGKWIYALEFAINGLKAWEMAGEDGKVLDALNPVTRLSTTISEEELEMHQERVARALTPRNTVRTNKMKIKDTAEEFESLWDRFGLHGYNALVAHFGPVLIDLQRMEEHLSKRAEVTEVELRLHNAHKHKSQDIALFEQQTTARMLVGLYTSIDQRAAFGVKHLRRLKEQVVAPISEIRKKLNKELDSIVKFHHGTTANIERLYKGVYEMNSQITELRVAFDTALGAAGEGKERKGGSFLGGRGSVASFNPGGDPELLEQEIASSVQVLNETKAALHKEEVKHSVRMKLALKSLYSLEIERLNAQGKVLERMMELELRVFAMAEEFFDEDNAMMQSIADVDPASDVQNTSKRLLRAVAA</sequence>
<comment type="caution">
    <text evidence="2">The sequence shown here is derived from an EMBL/GenBank/DDBJ whole genome shotgun (WGS) entry which is preliminary data.</text>
</comment>
<dbReference type="SUPFAM" id="SSF103657">
    <property type="entry name" value="BAR/IMD domain-like"/>
    <property type="match status" value="1"/>
</dbReference>
<dbReference type="Proteomes" id="UP001642464">
    <property type="component" value="Unassembled WGS sequence"/>
</dbReference>
<feature type="region of interest" description="Disordered" evidence="1">
    <location>
        <begin position="36"/>
        <end position="60"/>
    </location>
</feature>
<dbReference type="EMBL" id="CAXAMM010022617">
    <property type="protein sequence ID" value="CAK9052324.1"/>
    <property type="molecule type" value="Genomic_DNA"/>
</dbReference>
<dbReference type="InterPro" id="IPR011993">
    <property type="entry name" value="PH-like_dom_sf"/>
</dbReference>
<evidence type="ECO:0000313" key="3">
    <source>
        <dbReference type="Proteomes" id="UP001642464"/>
    </source>
</evidence>
<name>A0ABP0MNM2_9DINO</name>
<dbReference type="Gene3D" id="2.30.29.30">
    <property type="entry name" value="Pleckstrin-homology domain (PH domain)/Phosphotyrosine-binding domain (PTB)"/>
    <property type="match status" value="1"/>
</dbReference>
<protein>
    <submittedName>
        <fullName evidence="2">PH domain-containing protein</fullName>
    </submittedName>
</protein>
<keyword evidence="3" id="KW-1185">Reference proteome</keyword>
<dbReference type="InterPro" id="IPR027267">
    <property type="entry name" value="AH/BAR_dom_sf"/>
</dbReference>
<gene>
    <name evidence="2" type="ORF">SCF082_LOCUS28636</name>
</gene>
<dbReference type="SUPFAM" id="SSF50729">
    <property type="entry name" value="PH domain-like"/>
    <property type="match status" value="1"/>
</dbReference>
<proteinExistence type="predicted"/>
<accession>A0ABP0MNM2</accession>
<evidence type="ECO:0000256" key="1">
    <source>
        <dbReference type="SAM" id="MobiDB-lite"/>
    </source>
</evidence>
<organism evidence="2 3">
    <name type="scientific">Durusdinium trenchii</name>
    <dbReference type="NCBI Taxonomy" id="1381693"/>
    <lineage>
        <taxon>Eukaryota</taxon>
        <taxon>Sar</taxon>
        <taxon>Alveolata</taxon>
        <taxon>Dinophyceae</taxon>
        <taxon>Suessiales</taxon>
        <taxon>Symbiodiniaceae</taxon>
        <taxon>Durusdinium</taxon>
    </lineage>
</organism>
<feature type="compositionally biased region" description="Basic residues" evidence="1">
    <location>
        <begin position="51"/>
        <end position="60"/>
    </location>
</feature>
<evidence type="ECO:0000313" key="2">
    <source>
        <dbReference type="EMBL" id="CAK9052324.1"/>
    </source>
</evidence>
<reference evidence="2 3" key="1">
    <citation type="submission" date="2024-02" db="EMBL/GenBank/DDBJ databases">
        <authorList>
            <person name="Chen Y."/>
            <person name="Shah S."/>
            <person name="Dougan E. K."/>
            <person name="Thang M."/>
            <person name="Chan C."/>
        </authorList>
    </citation>
    <scope>NUCLEOTIDE SEQUENCE [LARGE SCALE GENOMIC DNA]</scope>
</reference>